<dbReference type="Proteomes" id="UP000829196">
    <property type="component" value="Unassembled WGS sequence"/>
</dbReference>
<dbReference type="EMBL" id="JAGYWB010000018">
    <property type="protein sequence ID" value="KAI0493076.1"/>
    <property type="molecule type" value="Genomic_DNA"/>
</dbReference>
<comment type="caution">
    <text evidence="2">The sequence shown here is derived from an EMBL/GenBank/DDBJ whole genome shotgun (WGS) entry which is preliminary data.</text>
</comment>
<evidence type="ECO:0000256" key="1">
    <source>
        <dbReference type="SAM" id="MobiDB-lite"/>
    </source>
</evidence>
<proteinExistence type="predicted"/>
<accession>A0A8T3A942</accession>
<name>A0A8T3A942_DENNO</name>
<reference evidence="2" key="1">
    <citation type="journal article" date="2022" name="Front. Genet.">
        <title>Chromosome-Scale Assembly of the Dendrobium nobile Genome Provides Insights Into the Molecular Mechanism of the Biosynthesis of the Medicinal Active Ingredient of Dendrobium.</title>
        <authorList>
            <person name="Xu Q."/>
            <person name="Niu S.-C."/>
            <person name="Li K.-L."/>
            <person name="Zheng P.-J."/>
            <person name="Zhang X.-J."/>
            <person name="Jia Y."/>
            <person name="Liu Y."/>
            <person name="Niu Y.-X."/>
            <person name="Yu L.-H."/>
            <person name="Chen D.-F."/>
            <person name="Zhang G.-Q."/>
        </authorList>
    </citation>
    <scope>NUCLEOTIDE SEQUENCE</scope>
    <source>
        <tissue evidence="2">Leaf</tissue>
    </source>
</reference>
<sequence length="155" mass="16762">MTPKIMGGVDGSRGDDGNITDAFGFSHRRHREERDRQGEKAVNGWPSLDQLIMEDQLSYPSVLQKLNGQSYFVSKVAPYSHGRVAPYSHGRNSSVHKFHCPGLQSPILQNFRGSFAPIALSSHFVVASAPKEAGATGFLIDFLMGGVSAAVSNNS</sequence>
<dbReference type="AlphaFoldDB" id="A0A8T3A942"/>
<keyword evidence="3" id="KW-1185">Reference proteome</keyword>
<feature type="region of interest" description="Disordered" evidence="1">
    <location>
        <begin position="1"/>
        <end position="20"/>
    </location>
</feature>
<protein>
    <submittedName>
        <fullName evidence="2">Uncharacterized protein</fullName>
    </submittedName>
</protein>
<gene>
    <name evidence="2" type="ORF">KFK09_027352</name>
</gene>
<evidence type="ECO:0000313" key="2">
    <source>
        <dbReference type="EMBL" id="KAI0493076.1"/>
    </source>
</evidence>
<organism evidence="2 3">
    <name type="scientific">Dendrobium nobile</name>
    <name type="common">Orchid</name>
    <dbReference type="NCBI Taxonomy" id="94219"/>
    <lineage>
        <taxon>Eukaryota</taxon>
        <taxon>Viridiplantae</taxon>
        <taxon>Streptophyta</taxon>
        <taxon>Embryophyta</taxon>
        <taxon>Tracheophyta</taxon>
        <taxon>Spermatophyta</taxon>
        <taxon>Magnoliopsida</taxon>
        <taxon>Liliopsida</taxon>
        <taxon>Asparagales</taxon>
        <taxon>Orchidaceae</taxon>
        <taxon>Epidendroideae</taxon>
        <taxon>Malaxideae</taxon>
        <taxon>Dendrobiinae</taxon>
        <taxon>Dendrobium</taxon>
    </lineage>
</organism>
<evidence type="ECO:0000313" key="3">
    <source>
        <dbReference type="Proteomes" id="UP000829196"/>
    </source>
</evidence>